<keyword evidence="3" id="KW-1185">Reference proteome</keyword>
<organism evidence="2 3">
    <name type="scientific">Simkania negevensis</name>
    <dbReference type="NCBI Taxonomy" id="83561"/>
    <lineage>
        <taxon>Bacteria</taxon>
        <taxon>Pseudomonadati</taxon>
        <taxon>Chlamydiota</taxon>
        <taxon>Chlamydiia</taxon>
        <taxon>Parachlamydiales</taxon>
        <taxon>Simkaniaceae</taxon>
        <taxon>Simkania</taxon>
    </lineage>
</organism>
<evidence type="ECO:0000313" key="2">
    <source>
        <dbReference type="EMBL" id="MBN4067459.1"/>
    </source>
</evidence>
<dbReference type="EMBL" id="JAFITR010000152">
    <property type="protein sequence ID" value="MBN4067459.1"/>
    <property type="molecule type" value="Genomic_DNA"/>
</dbReference>
<comment type="caution">
    <text evidence="2">The sequence shown here is derived from an EMBL/GenBank/DDBJ whole genome shotgun (WGS) entry which is preliminary data.</text>
</comment>
<sequence>MTSICPTDFLSQQTYFFQALEESADSFNLCRPDQSRLYICHGNPLHTQNSFTTTSNQSQALSMLDLFKEALYYIPDLPEANTTRPLQNFGTISRMRFRKEIGSIFTFFCFGDSKKKQQLETLEKAINAWIEAHFLSNSASTGETTPPDLLPHLLQTSSKGIQ</sequence>
<dbReference type="Proteomes" id="UP000722121">
    <property type="component" value="Unassembled WGS sequence"/>
</dbReference>
<evidence type="ECO:0000313" key="3">
    <source>
        <dbReference type="Proteomes" id="UP000722121"/>
    </source>
</evidence>
<proteinExistence type="predicted"/>
<protein>
    <submittedName>
        <fullName evidence="2">Uncharacterized protein</fullName>
    </submittedName>
</protein>
<name>A0ABS3ASE1_9BACT</name>
<accession>A0ABS3ASE1</accession>
<gene>
    <name evidence="2" type="ORF">JYU14_05185</name>
</gene>
<feature type="region of interest" description="Disordered" evidence="1">
    <location>
        <begin position="140"/>
        <end position="162"/>
    </location>
</feature>
<evidence type="ECO:0000256" key="1">
    <source>
        <dbReference type="SAM" id="MobiDB-lite"/>
    </source>
</evidence>
<reference evidence="2 3" key="1">
    <citation type="submission" date="2021-02" db="EMBL/GenBank/DDBJ databases">
        <title>Activity-based single-cell genomes from oceanic crustal fluid captures similar information to metagenomic and metatranscriptomic surveys with orders of magnitude less sampling.</title>
        <authorList>
            <person name="D'Angelo T.S."/>
            <person name="Orcutt B.N."/>
        </authorList>
    </citation>
    <scope>NUCLEOTIDE SEQUENCE [LARGE SCALE GENOMIC DNA]</scope>
    <source>
        <strain evidence="2">AH-315-G07</strain>
    </source>
</reference>